<comment type="caution">
    <text evidence="2">The sequence shown here is derived from an EMBL/GenBank/DDBJ whole genome shotgun (WGS) entry which is preliminary data.</text>
</comment>
<dbReference type="Proteomes" id="UP001165160">
    <property type="component" value="Unassembled WGS sequence"/>
</dbReference>
<sequence>MLRPTFSYLFLFLLLLTPPVKSSADSSNRVTEPASNLEIVENADGEVDLPGHAGDARGLPNLPFAVESNRKSDGVSSISPWTATSPSFPLYKGGASVHDPTPRKDHEASTVLSRVNQGVAPKGSGEFERAQARLQSLVSSTSGYSNDNVPLDTATGAWSGSTPSASALPTTTFTVSAGTRWNPSNFAIQAGETYRIDVAASETWSDDSGDITVDSLGYDSYYDVAQKCHVAEGRCRSYVRGKLRFTKSNWMHLICGVGNAVTLLQEAGEDVDRFLPLREAEFLEGLFAVDLTYTFEANPGQNGELVCFANDSDGLYYDNSGSIQVTVTRTSWPPNTNFDDNYVEYLKKALENPSKFDEYVSS</sequence>
<keyword evidence="3" id="KW-1185">Reference proteome</keyword>
<keyword evidence="1" id="KW-0732">Signal</keyword>
<organism evidence="2 3">
    <name type="scientific">Triparma verrucosa</name>
    <dbReference type="NCBI Taxonomy" id="1606542"/>
    <lineage>
        <taxon>Eukaryota</taxon>
        <taxon>Sar</taxon>
        <taxon>Stramenopiles</taxon>
        <taxon>Ochrophyta</taxon>
        <taxon>Bolidophyceae</taxon>
        <taxon>Parmales</taxon>
        <taxon>Triparmaceae</taxon>
        <taxon>Triparma</taxon>
    </lineage>
</organism>
<dbReference type="Gene3D" id="2.60.120.430">
    <property type="entry name" value="Galactose-binding lectin"/>
    <property type="match status" value="1"/>
</dbReference>
<protein>
    <submittedName>
        <fullName evidence="2">Uncharacterized protein</fullName>
    </submittedName>
</protein>
<gene>
    <name evidence="2" type="ORF">TrVE_jg9202</name>
</gene>
<evidence type="ECO:0000313" key="2">
    <source>
        <dbReference type="EMBL" id="GMI08398.1"/>
    </source>
</evidence>
<feature type="signal peptide" evidence="1">
    <location>
        <begin position="1"/>
        <end position="22"/>
    </location>
</feature>
<name>A0A9W7CM66_9STRA</name>
<proteinExistence type="predicted"/>
<feature type="chain" id="PRO_5040995648" evidence="1">
    <location>
        <begin position="23"/>
        <end position="362"/>
    </location>
</feature>
<reference evidence="3" key="1">
    <citation type="journal article" date="2023" name="Commun. Biol.">
        <title>Genome analysis of Parmales, the sister group of diatoms, reveals the evolutionary specialization of diatoms from phago-mixotrophs to photoautotrophs.</title>
        <authorList>
            <person name="Ban H."/>
            <person name="Sato S."/>
            <person name="Yoshikawa S."/>
            <person name="Yamada K."/>
            <person name="Nakamura Y."/>
            <person name="Ichinomiya M."/>
            <person name="Sato N."/>
            <person name="Blanc-Mathieu R."/>
            <person name="Endo H."/>
            <person name="Kuwata A."/>
            <person name="Ogata H."/>
        </authorList>
    </citation>
    <scope>NUCLEOTIDE SEQUENCE [LARGE SCALE GENOMIC DNA]</scope>
    <source>
        <strain evidence="3">NIES 3699</strain>
    </source>
</reference>
<dbReference type="AlphaFoldDB" id="A0A9W7CM66"/>
<accession>A0A9W7CM66</accession>
<evidence type="ECO:0000313" key="3">
    <source>
        <dbReference type="Proteomes" id="UP001165160"/>
    </source>
</evidence>
<evidence type="ECO:0000256" key="1">
    <source>
        <dbReference type="SAM" id="SignalP"/>
    </source>
</evidence>
<dbReference type="EMBL" id="BRXX01000381">
    <property type="protein sequence ID" value="GMI08398.1"/>
    <property type="molecule type" value="Genomic_DNA"/>
</dbReference>